<feature type="domain" description="C2" evidence="20">
    <location>
        <begin position="1"/>
        <end position="111"/>
    </location>
</feature>
<evidence type="ECO:0000259" key="21">
    <source>
        <dbReference type="PROSITE" id="PS50011"/>
    </source>
</evidence>
<dbReference type="InterPro" id="IPR020454">
    <property type="entry name" value="DAG/PE-bd"/>
</dbReference>
<evidence type="ECO:0000256" key="4">
    <source>
        <dbReference type="ARBA" id="ARBA00022553"/>
    </source>
</evidence>
<dbReference type="FunFam" id="3.30.60.20:FF:000063">
    <property type="entry name" value="Protein kinase C"/>
    <property type="match status" value="1"/>
</dbReference>
<comment type="catalytic activity">
    <reaction evidence="14">
        <text>L-seryl-[protein] + ATP = O-phospho-L-seryl-[protein] + ADP + H(+)</text>
        <dbReference type="Rhea" id="RHEA:17989"/>
        <dbReference type="Rhea" id="RHEA-COMP:9863"/>
        <dbReference type="Rhea" id="RHEA-COMP:11604"/>
        <dbReference type="ChEBI" id="CHEBI:15378"/>
        <dbReference type="ChEBI" id="CHEBI:29999"/>
        <dbReference type="ChEBI" id="CHEBI:30616"/>
        <dbReference type="ChEBI" id="CHEBI:83421"/>
        <dbReference type="ChEBI" id="CHEBI:456216"/>
        <dbReference type="EC" id="2.7.11.13"/>
    </reaction>
</comment>
<keyword evidence="12 15" id="KW-0067">ATP-binding</keyword>
<evidence type="ECO:0000256" key="15">
    <source>
        <dbReference type="PIRNR" id="PIRNR000551"/>
    </source>
</evidence>
<dbReference type="EMBL" id="KZ288292">
    <property type="protein sequence ID" value="PBC29121.1"/>
    <property type="molecule type" value="Genomic_DNA"/>
</dbReference>
<feature type="domain" description="Protein kinase" evidence="21">
    <location>
        <begin position="387"/>
        <end position="649"/>
    </location>
</feature>
<feature type="region of interest" description="Disordered" evidence="19">
    <location>
        <begin position="136"/>
        <end position="161"/>
    </location>
</feature>
<dbReference type="PROSITE" id="PS50004">
    <property type="entry name" value="C2"/>
    <property type="match status" value="1"/>
</dbReference>
<feature type="domain" description="AGC-kinase C-terminal" evidence="23">
    <location>
        <begin position="650"/>
        <end position="721"/>
    </location>
</feature>
<keyword evidence="4" id="KW-0597">Phosphoprotein</keyword>
<dbReference type="PROSITE" id="PS50081">
    <property type="entry name" value="ZF_DAG_PE_2"/>
    <property type="match status" value="2"/>
</dbReference>
<feature type="domain" description="Phorbol-ester/DAG-type" evidence="22">
    <location>
        <begin position="256"/>
        <end position="301"/>
    </location>
</feature>
<evidence type="ECO:0000256" key="19">
    <source>
        <dbReference type="SAM" id="MobiDB-lite"/>
    </source>
</evidence>
<dbReference type="Gene3D" id="1.10.510.10">
    <property type="entry name" value="Transferase(Phosphotransferase) domain 1"/>
    <property type="match status" value="1"/>
</dbReference>
<evidence type="ECO:0000256" key="1">
    <source>
        <dbReference type="ARBA" id="ARBA00005490"/>
    </source>
</evidence>
<feature type="active site" description="Proton acceptor" evidence="16">
    <location>
        <position position="512"/>
    </location>
</feature>
<evidence type="ECO:0000259" key="20">
    <source>
        <dbReference type="PROSITE" id="PS50004"/>
    </source>
</evidence>
<dbReference type="Gene3D" id="3.30.60.20">
    <property type="match status" value="2"/>
</dbReference>
<dbReference type="GO" id="GO:0004697">
    <property type="term" value="F:diacylglycerol-dependent serine/threonine kinase activity"/>
    <property type="evidence" value="ECO:0007669"/>
    <property type="project" value="UniProtKB-EC"/>
</dbReference>
<dbReference type="Proteomes" id="UP000242457">
    <property type="component" value="Unassembled WGS sequence"/>
</dbReference>
<dbReference type="InterPro" id="IPR046349">
    <property type="entry name" value="C1-like_sf"/>
</dbReference>
<dbReference type="SMART" id="SM00239">
    <property type="entry name" value="C2"/>
    <property type="match status" value="1"/>
</dbReference>
<dbReference type="SMART" id="SM00133">
    <property type="entry name" value="S_TK_X"/>
    <property type="match status" value="1"/>
</dbReference>
<dbReference type="PROSITE" id="PS00107">
    <property type="entry name" value="PROTEIN_KINASE_ATP"/>
    <property type="match status" value="1"/>
</dbReference>
<evidence type="ECO:0000256" key="11">
    <source>
        <dbReference type="ARBA" id="ARBA00022833"/>
    </source>
</evidence>
<evidence type="ECO:0000256" key="14">
    <source>
        <dbReference type="ARBA" id="ARBA00047470"/>
    </source>
</evidence>
<feature type="binding site" evidence="17 18">
    <location>
        <position position="417"/>
    </location>
    <ligand>
        <name>ATP</name>
        <dbReference type="ChEBI" id="CHEBI:30616"/>
    </ligand>
</feature>
<evidence type="ECO:0000313" key="24">
    <source>
        <dbReference type="EMBL" id="PBC29121.1"/>
    </source>
</evidence>
<keyword evidence="7" id="KW-0677">Repeat</keyword>
<evidence type="ECO:0000256" key="17">
    <source>
        <dbReference type="PIRSR" id="PIRSR000551-51"/>
    </source>
</evidence>
<keyword evidence="5 15" id="KW-0808">Transferase</keyword>
<dbReference type="Pfam" id="PF00433">
    <property type="entry name" value="Pkinase_C"/>
    <property type="match status" value="1"/>
</dbReference>
<dbReference type="GO" id="GO:0007611">
    <property type="term" value="P:learning or memory"/>
    <property type="evidence" value="ECO:0007669"/>
    <property type="project" value="UniProtKB-ARBA"/>
</dbReference>
<keyword evidence="6" id="KW-0479">Metal-binding</keyword>
<sequence>MFTGTVKIEICEAVGLRATDKQRKFWQDEPILDPYVQLDVDENHLDRSSTKPKTFDPVWNECFTHEVQDAVNLGLTVFHDAALPPDYFVANCSIPFEELVSRNDKTADLWVDLEPQGKLRVKIDLIWNDQDQQTGCGTGDGEGIGGRGGGSITSGKEPRREFKERQGFIRHRRGAMRRKVHQANGHKFMATFLRQPTFCSHCREFIWGLGKQGYQCQVCTCVVHKRCHKLVITKCPGMRDESSQDTESPRFSIDMPHRFVVHNYKRFTFCDHCGSLLYGLFRQACNINVHKRCQKNVANNCGINTKAMAEILSTMNISPDKQIKTPKINYRITTCQSGQTPTAVTVTDTLPTDNSQSIQKTEETPVATENAVPASENEVRKFGIEDFNFIKVLGKGSFGKVMLVERKTNPDEVYAVKILRKDVIIQDDDVDCTMTEKRILTLAAKHPFLTAIHSCFQTNDRLFFVMEYVNGGDLMFHIQRARKFDEARARFYAAEVTLALQFLHKHYIIYRDLKLDNIILDQDGHCKLADFGMCKEGIIEGKTTTTTFCGTPDYIAPEILQELQYGASVDWWALGVLMYEMMAGQPPFEADNEDDLFESILRDDVLYPIWISKEAVSILKGFMTKNPAKRLGCVAANGGENAIKIHPFFQEIDWEALEARKVKPPIRPKTKSKKDVMNFDTEFTKEDPVLTPEDPDELSYINQEEFQGFSFVNKDFNPARTQSTNCSTIKSKYGQSHDTSRVFVT</sequence>
<comment type="similarity">
    <text evidence="1 15">Belongs to the protein kinase superfamily. AGC Ser/Thr protein kinase family. PKC subfamily.</text>
</comment>
<keyword evidence="11" id="KW-0862">Zinc</keyword>
<dbReference type="STRING" id="94128.A0A2A3EDM8"/>
<dbReference type="GO" id="GO:0008270">
    <property type="term" value="F:zinc ion binding"/>
    <property type="evidence" value="ECO:0007669"/>
    <property type="project" value="UniProtKB-KW"/>
</dbReference>
<dbReference type="EC" id="2.7.11.13" evidence="2 15"/>
<dbReference type="OrthoDB" id="63267at2759"/>
<dbReference type="PROSITE" id="PS51285">
    <property type="entry name" value="AGC_KINASE_CTER"/>
    <property type="match status" value="1"/>
</dbReference>
<accession>A0A2A3EDM8</accession>
<dbReference type="InterPro" id="IPR008271">
    <property type="entry name" value="Ser/Thr_kinase_AS"/>
</dbReference>
<evidence type="ECO:0000256" key="5">
    <source>
        <dbReference type="ARBA" id="ARBA00022679"/>
    </source>
</evidence>
<dbReference type="Pfam" id="PF00130">
    <property type="entry name" value="C1_1"/>
    <property type="match status" value="2"/>
</dbReference>
<evidence type="ECO:0000256" key="6">
    <source>
        <dbReference type="ARBA" id="ARBA00022723"/>
    </source>
</evidence>
<dbReference type="SMART" id="SM00220">
    <property type="entry name" value="S_TKc"/>
    <property type="match status" value="1"/>
</dbReference>
<dbReference type="InterPro" id="IPR011009">
    <property type="entry name" value="Kinase-like_dom_sf"/>
</dbReference>
<evidence type="ECO:0000256" key="8">
    <source>
        <dbReference type="ARBA" id="ARBA00022741"/>
    </source>
</evidence>
<keyword evidence="3 15" id="KW-0723">Serine/threonine-protein kinase</keyword>
<keyword evidence="10 15" id="KW-0418">Kinase</keyword>
<evidence type="ECO:0000256" key="2">
    <source>
        <dbReference type="ARBA" id="ARBA00012429"/>
    </source>
</evidence>
<keyword evidence="9" id="KW-0863">Zinc-finger</keyword>
<dbReference type="CDD" id="cd20835">
    <property type="entry name" value="C1_nPKC_epsilon-like_rpt1"/>
    <property type="match status" value="1"/>
</dbReference>
<dbReference type="Pfam" id="PF00069">
    <property type="entry name" value="Pkinase"/>
    <property type="match status" value="1"/>
</dbReference>
<dbReference type="SUPFAM" id="SSF56112">
    <property type="entry name" value="Protein kinase-like (PK-like)"/>
    <property type="match status" value="1"/>
</dbReference>
<evidence type="ECO:0000256" key="7">
    <source>
        <dbReference type="ARBA" id="ARBA00022737"/>
    </source>
</evidence>
<keyword evidence="8 15" id="KW-0547">Nucleotide-binding</keyword>
<proteinExistence type="inferred from homology"/>
<dbReference type="Gene3D" id="2.60.40.150">
    <property type="entry name" value="C2 domain"/>
    <property type="match status" value="1"/>
</dbReference>
<dbReference type="GO" id="GO:0005524">
    <property type="term" value="F:ATP binding"/>
    <property type="evidence" value="ECO:0007669"/>
    <property type="project" value="UniProtKB-UniRule"/>
</dbReference>
<dbReference type="InterPro" id="IPR000961">
    <property type="entry name" value="AGC-kinase_C"/>
</dbReference>
<keyword evidence="25" id="KW-1185">Reference proteome</keyword>
<evidence type="ECO:0000256" key="16">
    <source>
        <dbReference type="PIRSR" id="PIRSR000551-50"/>
    </source>
</evidence>
<dbReference type="SMART" id="SM00109">
    <property type="entry name" value="C1"/>
    <property type="match status" value="2"/>
</dbReference>
<dbReference type="InterPro" id="IPR035892">
    <property type="entry name" value="C2_domain_sf"/>
</dbReference>
<dbReference type="InterPro" id="IPR017441">
    <property type="entry name" value="Protein_kinase_ATP_BS"/>
</dbReference>
<dbReference type="SUPFAM" id="SSF49562">
    <property type="entry name" value="C2 domain (Calcium/lipid-binding domain, CaLB)"/>
    <property type="match status" value="1"/>
</dbReference>
<evidence type="ECO:0000259" key="22">
    <source>
        <dbReference type="PROSITE" id="PS50081"/>
    </source>
</evidence>
<dbReference type="FunFam" id="3.30.60.20:FF:000003">
    <property type="entry name" value="Protein kinase C delta"/>
    <property type="match status" value="1"/>
</dbReference>
<dbReference type="PROSITE" id="PS50011">
    <property type="entry name" value="PROTEIN_KINASE_DOM"/>
    <property type="match status" value="1"/>
</dbReference>
<dbReference type="PIRSF" id="PIRSF000551">
    <property type="entry name" value="PKC_delta"/>
    <property type="match status" value="1"/>
</dbReference>
<name>A0A2A3EDM8_APICC</name>
<dbReference type="PRINTS" id="PR00008">
    <property type="entry name" value="DAGPEDOMAIN"/>
</dbReference>
<dbReference type="CDD" id="cd04014">
    <property type="entry name" value="C2_PKC_epsilon"/>
    <property type="match status" value="1"/>
</dbReference>
<dbReference type="PROSITE" id="PS00479">
    <property type="entry name" value="ZF_DAG_PE_1"/>
    <property type="match status" value="1"/>
</dbReference>
<dbReference type="InterPro" id="IPR002219">
    <property type="entry name" value="PKC_DAG/PE"/>
</dbReference>
<evidence type="ECO:0000256" key="13">
    <source>
        <dbReference type="ARBA" id="ARBA00047272"/>
    </source>
</evidence>
<dbReference type="FunFam" id="1.10.510.10:FF:000126">
    <property type="entry name" value="Protein kinase C epsilon"/>
    <property type="match status" value="1"/>
</dbReference>
<protein>
    <recommendedName>
        <fullName evidence="2 15">Protein kinase C</fullName>
        <ecNumber evidence="2 15">2.7.11.13</ecNumber>
    </recommendedName>
</protein>
<dbReference type="InterPro" id="IPR000008">
    <property type="entry name" value="C2_dom"/>
</dbReference>
<dbReference type="InterPro" id="IPR000719">
    <property type="entry name" value="Prot_kinase_dom"/>
</dbReference>
<dbReference type="FunFam" id="3.30.200.20:FF:000080">
    <property type="entry name" value="Protein kinase C"/>
    <property type="match status" value="1"/>
</dbReference>
<evidence type="ECO:0000256" key="10">
    <source>
        <dbReference type="ARBA" id="ARBA00022777"/>
    </source>
</evidence>
<evidence type="ECO:0000313" key="25">
    <source>
        <dbReference type="Proteomes" id="UP000242457"/>
    </source>
</evidence>
<dbReference type="PROSITE" id="PS00108">
    <property type="entry name" value="PROTEIN_KINASE_ST"/>
    <property type="match status" value="1"/>
</dbReference>
<dbReference type="GO" id="GO:0106310">
    <property type="term" value="F:protein serine kinase activity"/>
    <property type="evidence" value="ECO:0007669"/>
    <property type="project" value="RHEA"/>
</dbReference>
<feature type="binding site" evidence="17">
    <location>
        <begin position="393"/>
        <end position="401"/>
    </location>
    <ligand>
        <name>ATP</name>
        <dbReference type="ChEBI" id="CHEBI:30616"/>
    </ligand>
</feature>
<dbReference type="Pfam" id="PF00168">
    <property type="entry name" value="C2"/>
    <property type="match status" value="1"/>
</dbReference>
<gene>
    <name evidence="24" type="ORF">APICC_09478</name>
</gene>
<evidence type="ECO:0000259" key="23">
    <source>
        <dbReference type="PROSITE" id="PS51285"/>
    </source>
</evidence>
<evidence type="ECO:0000256" key="12">
    <source>
        <dbReference type="ARBA" id="ARBA00022840"/>
    </source>
</evidence>
<feature type="domain" description="Phorbol-ester/DAG-type" evidence="22">
    <location>
        <begin position="185"/>
        <end position="235"/>
    </location>
</feature>
<dbReference type="PANTHER" id="PTHR24351">
    <property type="entry name" value="RIBOSOMAL PROTEIN S6 KINASE"/>
    <property type="match status" value="1"/>
</dbReference>
<organism evidence="24 25">
    <name type="scientific">Apis cerana cerana</name>
    <name type="common">Oriental honeybee</name>
    <dbReference type="NCBI Taxonomy" id="94128"/>
    <lineage>
        <taxon>Eukaryota</taxon>
        <taxon>Metazoa</taxon>
        <taxon>Ecdysozoa</taxon>
        <taxon>Arthropoda</taxon>
        <taxon>Hexapoda</taxon>
        <taxon>Insecta</taxon>
        <taxon>Pterygota</taxon>
        <taxon>Neoptera</taxon>
        <taxon>Endopterygota</taxon>
        <taxon>Hymenoptera</taxon>
        <taxon>Apocrita</taxon>
        <taxon>Aculeata</taxon>
        <taxon>Apoidea</taxon>
        <taxon>Anthophila</taxon>
        <taxon>Apidae</taxon>
        <taxon>Apis</taxon>
    </lineage>
</organism>
<dbReference type="InterPro" id="IPR014376">
    <property type="entry name" value="Prot_kin_PKC_delta"/>
</dbReference>
<dbReference type="InterPro" id="IPR017892">
    <property type="entry name" value="Pkinase_C"/>
</dbReference>
<comment type="catalytic activity">
    <reaction evidence="13 15">
        <text>L-threonyl-[protein] + ATP = O-phospho-L-threonyl-[protein] + ADP + H(+)</text>
        <dbReference type="Rhea" id="RHEA:46608"/>
        <dbReference type="Rhea" id="RHEA-COMP:11060"/>
        <dbReference type="Rhea" id="RHEA-COMP:11605"/>
        <dbReference type="ChEBI" id="CHEBI:15378"/>
        <dbReference type="ChEBI" id="CHEBI:30013"/>
        <dbReference type="ChEBI" id="CHEBI:30616"/>
        <dbReference type="ChEBI" id="CHEBI:61977"/>
        <dbReference type="ChEBI" id="CHEBI:456216"/>
        <dbReference type="EC" id="2.7.11.13"/>
    </reaction>
</comment>
<dbReference type="Gene3D" id="3.30.200.20">
    <property type="entry name" value="Phosphorylase Kinase, domain 1"/>
    <property type="match status" value="1"/>
</dbReference>
<feature type="compositionally biased region" description="Gly residues" evidence="19">
    <location>
        <begin position="136"/>
        <end position="152"/>
    </location>
</feature>
<evidence type="ECO:0000256" key="18">
    <source>
        <dbReference type="PROSITE-ProRule" id="PRU10141"/>
    </source>
</evidence>
<evidence type="ECO:0000256" key="3">
    <source>
        <dbReference type="ARBA" id="ARBA00022527"/>
    </source>
</evidence>
<reference evidence="24 25" key="1">
    <citation type="submission" date="2014-07" db="EMBL/GenBank/DDBJ databases">
        <title>Genomic and transcriptomic analysis on Apis cerana provide comprehensive insights into honey bee biology.</title>
        <authorList>
            <person name="Diao Q."/>
            <person name="Sun L."/>
            <person name="Zheng H."/>
            <person name="Zheng H."/>
            <person name="Xu S."/>
            <person name="Wang S."/>
            <person name="Zeng Z."/>
            <person name="Hu F."/>
            <person name="Su S."/>
            <person name="Wu J."/>
        </authorList>
    </citation>
    <scope>NUCLEOTIDE SEQUENCE [LARGE SCALE GENOMIC DNA]</scope>
    <source>
        <tissue evidence="24">Pupae without intestine</tissue>
    </source>
</reference>
<evidence type="ECO:0000256" key="9">
    <source>
        <dbReference type="ARBA" id="ARBA00022771"/>
    </source>
</evidence>
<dbReference type="SUPFAM" id="SSF57889">
    <property type="entry name" value="Cysteine-rich domain"/>
    <property type="match status" value="2"/>
</dbReference>
<dbReference type="CDD" id="cd20838">
    <property type="entry name" value="C1_nPKC_epsilon-like_rpt2"/>
    <property type="match status" value="1"/>
</dbReference>
<dbReference type="AlphaFoldDB" id="A0A2A3EDM8"/>